<dbReference type="Pfam" id="PF02386">
    <property type="entry name" value="TrkH"/>
    <property type="match status" value="1"/>
</dbReference>
<feature type="transmembrane region" description="Helical" evidence="9">
    <location>
        <begin position="356"/>
        <end position="378"/>
    </location>
</feature>
<evidence type="ECO:0000256" key="2">
    <source>
        <dbReference type="ARBA" id="ARBA00009137"/>
    </source>
</evidence>
<evidence type="ECO:0000256" key="9">
    <source>
        <dbReference type="SAM" id="Phobius"/>
    </source>
</evidence>
<dbReference type="PANTHER" id="PTHR32024:SF2">
    <property type="entry name" value="TRK SYSTEM POTASSIUM UPTAKE PROTEIN TRKG-RELATED"/>
    <property type="match status" value="1"/>
</dbReference>
<keyword evidence="7" id="KW-0406">Ion transport</keyword>
<protein>
    <submittedName>
        <fullName evidence="10">Potassium transporter TrkG</fullName>
    </submittedName>
</protein>
<dbReference type="EMBL" id="CP135443">
    <property type="protein sequence ID" value="WRY33502.1"/>
    <property type="molecule type" value="Genomic_DNA"/>
</dbReference>
<accession>A0ABZ1E1D4</accession>
<feature type="transmembrane region" description="Helical" evidence="9">
    <location>
        <begin position="102"/>
        <end position="121"/>
    </location>
</feature>
<sequence>MGANLRNLPLFVILVAVSGLLMYLPAIHALTLHQHAVARPFFYTGSLLLFVFVLLALATGANRRGPRERSSLLTMVGAFTLLPLVLAIPFHEVMRDTSLFNAWWEMVSALTTTGGTLYAPARLPPSLHLWRALVGWSGGYFMLVMTIAVLAPLRVGGFEIFFAGGPGGEVKDVNLRGTQRGVVTRDKMIGYALELLPVYTGLTGILWVLLRISGEDNLVALCAAMSTLATSGILPTSSLASGQSSVLTEVIIFVFFLPALSRRFWPGDGEMRATKRLRDDPELRLAAMIVLLTVILLFFRHWLAALDTDSHPGPGVILRTLWGGLFTTLSFLTTTGFESSGWEDARAWAGLGTPGLILSGLAIIGGGIATTAGGVRLLRVYALIRHGERELDLLVYPSSVGGGGSAARRLRRQGAFVAWIFFMLFALSISVVMIAISYTGLDFEPAMIFTVAALSNTGPLTAVAGDFPLAWGDLSTAAKAILAAAMVLGRLETLAIIALFNPELWRK</sequence>
<keyword evidence="3" id="KW-0813">Transport</keyword>
<evidence type="ECO:0000256" key="7">
    <source>
        <dbReference type="ARBA" id="ARBA00023065"/>
    </source>
</evidence>
<evidence type="ECO:0000256" key="5">
    <source>
        <dbReference type="ARBA" id="ARBA00022692"/>
    </source>
</evidence>
<feature type="transmembrane region" description="Helical" evidence="9">
    <location>
        <begin position="72"/>
        <end position="90"/>
    </location>
</feature>
<keyword evidence="11" id="KW-1185">Reference proteome</keyword>
<dbReference type="PANTHER" id="PTHR32024">
    <property type="entry name" value="TRK SYSTEM POTASSIUM UPTAKE PROTEIN TRKG-RELATED"/>
    <property type="match status" value="1"/>
</dbReference>
<evidence type="ECO:0000256" key="8">
    <source>
        <dbReference type="ARBA" id="ARBA00023136"/>
    </source>
</evidence>
<evidence type="ECO:0000256" key="3">
    <source>
        <dbReference type="ARBA" id="ARBA00022448"/>
    </source>
</evidence>
<keyword evidence="8 9" id="KW-0472">Membrane</keyword>
<feature type="transmembrane region" description="Helical" evidence="9">
    <location>
        <begin position="285"/>
        <end position="303"/>
    </location>
</feature>
<evidence type="ECO:0000313" key="11">
    <source>
        <dbReference type="Proteomes" id="UP001623290"/>
    </source>
</evidence>
<feature type="transmembrane region" description="Helical" evidence="9">
    <location>
        <begin position="217"/>
        <end position="234"/>
    </location>
</feature>
<feature type="transmembrane region" description="Helical" evidence="9">
    <location>
        <begin position="480"/>
        <end position="500"/>
    </location>
</feature>
<evidence type="ECO:0000256" key="6">
    <source>
        <dbReference type="ARBA" id="ARBA00022989"/>
    </source>
</evidence>
<feature type="transmembrane region" description="Helical" evidence="9">
    <location>
        <begin position="246"/>
        <end position="265"/>
    </location>
</feature>
<dbReference type="RefSeq" id="WP_406720746.1">
    <property type="nucleotide sequence ID" value="NZ_CP135443.1"/>
</dbReference>
<keyword evidence="4" id="KW-1003">Cell membrane</keyword>
<dbReference type="Proteomes" id="UP001623290">
    <property type="component" value="Chromosome"/>
</dbReference>
<keyword evidence="5 9" id="KW-0812">Transmembrane</keyword>
<name>A0ABZ1E1D4_9RHOB</name>
<gene>
    <name evidence="10" type="ORF">RPE78_12570</name>
</gene>
<keyword evidence="6 9" id="KW-1133">Transmembrane helix</keyword>
<feature type="transmembrane region" description="Helical" evidence="9">
    <location>
        <begin position="41"/>
        <end position="60"/>
    </location>
</feature>
<feature type="transmembrane region" description="Helical" evidence="9">
    <location>
        <begin position="188"/>
        <end position="210"/>
    </location>
</feature>
<comment type="subcellular location">
    <subcellularLocation>
        <location evidence="1">Cell membrane</location>
        <topology evidence="1">Multi-pass membrane protein</topology>
    </subcellularLocation>
</comment>
<feature type="transmembrane region" description="Helical" evidence="9">
    <location>
        <begin position="133"/>
        <end position="153"/>
    </location>
</feature>
<evidence type="ECO:0000256" key="4">
    <source>
        <dbReference type="ARBA" id="ARBA00022475"/>
    </source>
</evidence>
<feature type="transmembrane region" description="Helical" evidence="9">
    <location>
        <begin position="7"/>
        <end position="29"/>
    </location>
</feature>
<feature type="transmembrane region" description="Helical" evidence="9">
    <location>
        <begin position="416"/>
        <end position="438"/>
    </location>
</feature>
<evidence type="ECO:0000256" key="1">
    <source>
        <dbReference type="ARBA" id="ARBA00004651"/>
    </source>
</evidence>
<organism evidence="10 11">
    <name type="scientific">Thioclava litoralis</name>
    <dbReference type="NCBI Taxonomy" id="3076557"/>
    <lineage>
        <taxon>Bacteria</taxon>
        <taxon>Pseudomonadati</taxon>
        <taxon>Pseudomonadota</taxon>
        <taxon>Alphaproteobacteria</taxon>
        <taxon>Rhodobacterales</taxon>
        <taxon>Paracoccaceae</taxon>
        <taxon>Thioclava</taxon>
    </lineage>
</organism>
<dbReference type="InterPro" id="IPR003445">
    <property type="entry name" value="Cat_transpt"/>
</dbReference>
<proteinExistence type="inferred from homology"/>
<reference evidence="10 11" key="1">
    <citation type="submission" date="2023-09" db="EMBL/GenBank/DDBJ databases">
        <title>Thioclava shenzhenensis sp. nov., a multidrug resistant bacteria-antagonizing species isolated from coastal seawater.</title>
        <authorList>
            <person name="Long M."/>
        </authorList>
    </citation>
    <scope>NUCLEOTIDE SEQUENCE [LARGE SCALE GENOMIC DNA]</scope>
    <source>
        <strain evidence="10 11">FTW29</strain>
    </source>
</reference>
<comment type="similarity">
    <text evidence="2">Belongs to the TrkH potassium transport family.</text>
</comment>
<evidence type="ECO:0000313" key="10">
    <source>
        <dbReference type="EMBL" id="WRY33502.1"/>
    </source>
</evidence>